<name>A0A151P3R2_ALLMI</name>
<evidence type="ECO:0000313" key="2">
    <source>
        <dbReference type="EMBL" id="KYO43701.1"/>
    </source>
</evidence>
<reference evidence="2 3" key="1">
    <citation type="journal article" date="2012" name="Genome Biol.">
        <title>Sequencing three crocodilian genomes to illuminate the evolution of archosaurs and amniotes.</title>
        <authorList>
            <person name="St John J.A."/>
            <person name="Braun E.L."/>
            <person name="Isberg S.R."/>
            <person name="Miles L.G."/>
            <person name="Chong A.Y."/>
            <person name="Gongora J."/>
            <person name="Dalzell P."/>
            <person name="Moran C."/>
            <person name="Bed'hom B."/>
            <person name="Abzhanov A."/>
            <person name="Burgess S.C."/>
            <person name="Cooksey A.M."/>
            <person name="Castoe T.A."/>
            <person name="Crawford N.G."/>
            <person name="Densmore L.D."/>
            <person name="Drew J.C."/>
            <person name="Edwards S.V."/>
            <person name="Faircloth B.C."/>
            <person name="Fujita M.K."/>
            <person name="Greenwold M.J."/>
            <person name="Hoffmann F.G."/>
            <person name="Howard J.M."/>
            <person name="Iguchi T."/>
            <person name="Janes D.E."/>
            <person name="Khan S.Y."/>
            <person name="Kohno S."/>
            <person name="de Koning A.J."/>
            <person name="Lance S.L."/>
            <person name="McCarthy F.M."/>
            <person name="McCormack J.E."/>
            <person name="Merchant M.E."/>
            <person name="Peterson D.G."/>
            <person name="Pollock D.D."/>
            <person name="Pourmand N."/>
            <person name="Raney B.J."/>
            <person name="Roessler K.A."/>
            <person name="Sanford J.R."/>
            <person name="Sawyer R.H."/>
            <person name="Schmidt C.J."/>
            <person name="Triplett E.W."/>
            <person name="Tuberville T.D."/>
            <person name="Venegas-Anaya M."/>
            <person name="Howard J.T."/>
            <person name="Jarvis E.D."/>
            <person name="Guillette L.J.Jr."/>
            <person name="Glenn T.C."/>
            <person name="Green R.E."/>
            <person name="Ray D.A."/>
        </authorList>
    </citation>
    <scope>NUCLEOTIDE SEQUENCE [LARGE SCALE GENOMIC DNA]</scope>
    <source>
        <strain evidence="2">KSC_2009_1</strain>
    </source>
</reference>
<feature type="region of interest" description="Disordered" evidence="1">
    <location>
        <begin position="47"/>
        <end position="81"/>
    </location>
</feature>
<accession>A0A151P3R2</accession>
<gene>
    <name evidence="2" type="ORF">Y1Q_0013690</name>
</gene>
<evidence type="ECO:0000256" key="1">
    <source>
        <dbReference type="SAM" id="MobiDB-lite"/>
    </source>
</evidence>
<comment type="caution">
    <text evidence="2">The sequence shown here is derived from an EMBL/GenBank/DDBJ whole genome shotgun (WGS) entry which is preliminary data.</text>
</comment>
<dbReference type="EMBL" id="AKHW03001146">
    <property type="protein sequence ID" value="KYO43701.1"/>
    <property type="molecule type" value="Genomic_DNA"/>
</dbReference>
<evidence type="ECO:0000313" key="3">
    <source>
        <dbReference type="Proteomes" id="UP000050525"/>
    </source>
</evidence>
<dbReference type="Proteomes" id="UP000050525">
    <property type="component" value="Unassembled WGS sequence"/>
</dbReference>
<organism evidence="2 3">
    <name type="scientific">Alligator mississippiensis</name>
    <name type="common">American alligator</name>
    <dbReference type="NCBI Taxonomy" id="8496"/>
    <lineage>
        <taxon>Eukaryota</taxon>
        <taxon>Metazoa</taxon>
        <taxon>Chordata</taxon>
        <taxon>Craniata</taxon>
        <taxon>Vertebrata</taxon>
        <taxon>Euteleostomi</taxon>
        <taxon>Archelosauria</taxon>
        <taxon>Archosauria</taxon>
        <taxon>Crocodylia</taxon>
        <taxon>Alligatoridae</taxon>
        <taxon>Alligatorinae</taxon>
        <taxon>Alligator</taxon>
    </lineage>
</organism>
<keyword evidence="3" id="KW-1185">Reference proteome</keyword>
<dbReference type="AlphaFoldDB" id="A0A151P3R2"/>
<protein>
    <submittedName>
        <fullName evidence="2">Uncharacterized protein</fullName>
    </submittedName>
</protein>
<proteinExistence type="predicted"/>
<feature type="region of interest" description="Disordered" evidence="1">
    <location>
        <begin position="1"/>
        <end position="28"/>
    </location>
</feature>
<sequence length="81" mass="8858">MGPGPKEAATAIGERSERNGVQNGVCLQRQNTKSTATDTYITFARSTSEGLATKGRQNDDGQPQEESEAEIWQLEIHRPLV</sequence>